<protein>
    <submittedName>
        <fullName evidence="1">Uncharacterized protein</fullName>
    </submittedName>
</protein>
<evidence type="ECO:0000313" key="2">
    <source>
        <dbReference type="Proteomes" id="UP001055879"/>
    </source>
</evidence>
<organism evidence="1 2">
    <name type="scientific">Arctium lappa</name>
    <name type="common">Greater burdock</name>
    <name type="synonym">Lappa major</name>
    <dbReference type="NCBI Taxonomy" id="4217"/>
    <lineage>
        <taxon>Eukaryota</taxon>
        <taxon>Viridiplantae</taxon>
        <taxon>Streptophyta</taxon>
        <taxon>Embryophyta</taxon>
        <taxon>Tracheophyta</taxon>
        <taxon>Spermatophyta</taxon>
        <taxon>Magnoliopsida</taxon>
        <taxon>eudicotyledons</taxon>
        <taxon>Gunneridae</taxon>
        <taxon>Pentapetalae</taxon>
        <taxon>asterids</taxon>
        <taxon>campanulids</taxon>
        <taxon>Asterales</taxon>
        <taxon>Asteraceae</taxon>
        <taxon>Carduoideae</taxon>
        <taxon>Cardueae</taxon>
        <taxon>Arctiinae</taxon>
        <taxon>Arctium</taxon>
    </lineage>
</organism>
<reference evidence="2" key="1">
    <citation type="journal article" date="2022" name="Mol. Ecol. Resour.">
        <title>The genomes of chicory, endive, great burdock and yacon provide insights into Asteraceae palaeo-polyploidization history and plant inulin production.</title>
        <authorList>
            <person name="Fan W."/>
            <person name="Wang S."/>
            <person name="Wang H."/>
            <person name="Wang A."/>
            <person name="Jiang F."/>
            <person name="Liu H."/>
            <person name="Zhao H."/>
            <person name="Xu D."/>
            <person name="Zhang Y."/>
        </authorList>
    </citation>
    <scope>NUCLEOTIDE SEQUENCE [LARGE SCALE GENOMIC DNA]</scope>
    <source>
        <strain evidence="2">cv. Niubang</strain>
    </source>
</reference>
<comment type="caution">
    <text evidence="1">The sequence shown here is derived from an EMBL/GenBank/DDBJ whole genome shotgun (WGS) entry which is preliminary data.</text>
</comment>
<proteinExistence type="predicted"/>
<reference evidence="1 2" key="2">
    <citation type="journal article" date="2022" name="Mol. Ecol. Resour.">
        <title>The genomes of chicory, endive, great burdock and yacon provide insights into Asteraceae paleo-polyploidization history and plant inulin production.</title>
        <authorList>
            <person name="Fan W."/>
            <person name="Wang S."/>
            <person name="Wang H."/>
            <person name="Wang A."/>
            <person name="Jiang F."/>
            <person name="Liu H."/>
            <person name="Zhao H."/>
            <person name="Xu D."/>
            <person name="Zhang Y."/>
        </authorList>
    </citation>
    <scope>NUCLEOTIDE SEQUENCE [LARGE SCALE GENOMIC DNA]</scope>
    <source>
        <strain evidence="2">cv. Niubang</strain>
    </source>
</reference>
<keyword evidence="2" id="KW-1185">Reference proteome</keyword>
<dbReference type="EMBL" id="CM042048">
    <property type="protein sequence ID" value="KAI3759835.1"/>
    <property type="molecule type" value="Genomic_DNA"/>
</dbReference>
<gene>
    <name evidence="1" type="ORF">L6452_07930</name>
</gene>
<accession>A0ACB9EM87</accession>
<sequence length="721" mass="78668">MARQKHLVSRPSQPPRRSLRHRSTVTPSTSIDSSDKVADAEPQQPTNIATSVLSSTNIAVAQTAAPPPQTAIVEPTSSVSSTQGIFTSGGSPAIPSFDAPTPSSPTFLQSFTESHEILTLVPPLPSSSSPNLPTSTPFLSIYTPSVKIPSFPSIDFNLTNPIFPQNLQHLTPIPDPLFTPLESPTPSTPKHQPNPLHQTFDLNQDLAGDGMDDSFMFNFEDCQHPEYDGLFPFEKSCGPEDKAPKTTIDQQAPPQKVPVDPHSGRSVPTVGTKPTIIDPQTDLFKGTSATEVGTSKLSSDSRSGSSGDTESASSENDISPPPEQRARPEADSDSDFEAQLRADVKGKGTMVATHTRSSKRKRTDSGIADKKIWDRYKQIKHNDILMERPFAPEFICSLSHVQHHLTAMRWDNLVDVPCKANVTLVTEFFAAIAITKKNPVLLRGKWVDWSGPQINKVLKLKVPFVCSFNQISNNLLTVTDKQISDLLLAPGRDWALDNRRLMIQANSLTEEAAVWFQFLRHNVNPTAHDCTLSRDRCVLLYCILKECPVDLGPIACSAIESASRSKKARLIFPALITKLCALAKVPTFDDDKLVSGSVPIDRHTLERRSRSSKTPSVLQVPPQDAAPPQAPMPSVRRSPAPKTANPTTSYGYGTAEWLATSVMQQEETNQTLKAMLVMLTDLQTRVSRLEERRSAADPVVTASVDPTVATGSHSGLKNPTK</sequence>
<evidence type="ECO:0000313" key="1">
    <source>
        <dbReference type="EMBL" id="KAI3759835.1"/>
    </source>
</evidence>
<name>A0ACB9EM87_ARCLA</name>
<dbReference type="Proteomes" id="UP001055879">
    <property type="component" value="Linkage Group LG02"/>
</dbReference>